<organism evidence="1">
    <name type="scientific">Arundo donax</name>
    <name type="common">Giant reed</name>
    <name type="synonym">Donax arundinaceus</name>
    <dbReference type="NCBI Taxonomy" id="35708"/>
    <lineage>
        <taxon>Eukaryota</taxon>
        <taxon>Viridiplantae</taxon>
        <taxon>Streptophyta</taxon>
        <taxon>Embryophyta</taxon>
        <taxon>Tracheophyta</taxon>
        <taxon>Spermatophyta</taxon>
        <taxon>Magnoliopsida</taxon>
        <taxon>Liliopsida</taxon>
        <taxon>Poales</taxon>
        <taxon>Poaceae</taxon>
        <taxon>PACMAD clade</taxon>
        <taxon>Arundinoideae</taxon>
        <taxon>Arundineae</taxon>
        <taxon>Arundo</taxon>
    </lineage>
</organism>
<reference evidence="1" key="1">
    <citation type="submission" date="2014-09" db="EMBL/GenBank/DDBJ databases">
        <authorList>
            <person name="Magalhaes I.L.F."/>
            <person name="Oliveira U."/>
            <person name="Santos F.R."/>
            <person name="Vidigal T.H.D.A."/>
            <person name="Brescovit A.D."/>
            <person name="Santos A.J."/>
        </authorList>
    </citation>
    <scope>NUCLEOTIDE SEQUENCE</scope>
    <source>
        <tissue evidence="1">Shoot tissue taken approximately 20 cm above the soil surface</tissue>
    </source>
</reference>
<protein>
    <submittedName>
        <fullName evidence="1">Pco061337</fullName>
    </submittedName>
</protein>
<name>A0A0A9FWL9_ARUDO</name>
<proteinExistence type="predicted"/>
<reference evidence="1" key="2">
    <citation type="journal article" date="2015" name="Data Brief">
        <title>Shoot transcriptome of the giant reed, Arundo donax.</title>
        <authorList>
            <person name="Barrero R.A."/>
            <person name="Guerrero F.D."/>
            <person name="Moolhuijzen P."/>
            <person name="Goolsby J.A."/>
            <person name="Tidwell J."/>
            <person name="Bellgard S.E."/>
            <person name="Bellgard M.I."/>
        </authorList>
    </citation>
    <scope>NUCLEOTIDE SEQUENCE</scope>
    <source>
        <tissue evidence="1">Shoot tissue taken approximately 20 cm above the soil surface</tissue>
    </source>
</reference>
<accession>A0A0A9FWL9</accession>
<evidence type="ECO:0000313" key="1">
    <source>
        <dbReference type="EMBL" id="JAE14701.1"/>
    </source>
</evidence>
<dbReference type="AlphaFoldDB" id="A0A0A9FWL9"/>
<sequence length="130" mass="13766">MSLFTSARMVGPTKLPPSKCGTTISLPSSNIRAPLSTPLWTNLHIRSFACLLITGPRSASLAIPELTTRLLARFTNSSSHGSEPPTKTAVLNAMHLCPAAPNPAAIRAFSVASLSASGRMIAWFFAPILH</sequence>
<dbReference type="EMBL" id="GBRH01183195">
    <property type="protein sequence ID" value="JAE14701.1"/>
    <property type="molecule type" value="Transcribed_RNA"/>
</dbReference>